<dbReference type="PANTHER" id="PTHR43798">
    <property type="entry name" value="MONOACYLGLYCEROL LIPASE"/>
    <property type="match status" value="1"/>
</dbReference>
<dbReference type="GO" id="GO:0016020">
    <property type="term" value="C:membrane"/>
    <property type="evidence" value="ECO:0007669"/>
    <property type="project" value="TreeGrafter"/>
</dbReference>
<feature type="domain" description="AB hydrolase-1" evidence="2">
    <location>
        <begin position="82"/>
        <end position="347"/>
    </location>
</feature>
<dbReference type="Gene3D" id="3.40.50.1820">
    <property type="entry name" value="alpha/beta hydrolase"/>
    <property type="match status" value="1"/>
</dbReference>
<protein>
    <submittedName>
        <fullName evidence="3">Alpha/beta fold hydrolase</fullName>
    </submittedName>
</protein>
<dbReference type="PANTHER" id="PTHR43798:SF33">
    <property type="entry name" value="HYDROLASE, PUTATIVE (AFU_ORTHOLOGUE AFUA_2G14860)-RELATED"/>
    <property type="match status" value="1"/>
</dbReference>
<feature type="transmembrane region" description="Helical" evidence="1">
    <location>
        <begin position="6"/>
        <end position="26"/>
    </location>
</feature>
<dbReference type="GO" id="GO:0016787">
    <property type="term" value="F:hydrolase activity"/>
    <property type="evidence" value="ECO:0007669"/>
    <property type="project" value="UniProtKB-KW"/>
</dbReference>
<accession>A0A7K1FJU6</accession>
<evidence type="ECO:0000313" key="4">
    <source>
        <dbReference type="Proteomes" id="UP000460221"/>
    </source>
</evidence>
<dbReference type="Proteomes" id="UP000460221">
    <property type="component" value="Unassembled WGS sequence"/>
</dbReference>
<organism evidence="3 4">
    <name type="scientific">Nakamurella alba</name>
    <dbReference type="NCBI Taxonomy" id="2665158"/>
    <lineage>
        <taxon>Bacteria</taxon>
        <taxon>Bacillati</taxon>
        <taxon>Actinomycetota</taxon>
        <taxon>Actinomycetes</taxon>
        <taxon>Nakamurellales</taxon>
        <taxon>Nakamurellaceae</taxon>
        <taxon>Nakamurella</taxon>
    </lineage>
</organism>
<evidence type="ECO:0000259" key="2">
    <source>
        <dbReference type="Pfam" id="PF12697"/>
    </source>
</evidence>
<dbReference type="InterPro" id="IPR050266">
    <property type="entry name" value="AB_hydrolase_sf"/>
</dbReference>
<keyword evidence="3" id="KW-0378">Hydrolase</keyword>
<evidence type="ECO:0000256" key="1">
    <source>
        <dbReference type="SAM" id="Phobius"/>
    </source>
</evidence>
<dbReference type="InterPro" id="IPR000073">
    <property type="entry name" value="AB_hydrolase_1"/>
</dbReference>
<dbReference type="AlphaFoldDB" id="A0A7K1FJU6"/>
<dbReference type="InterPro" id="IPR029058">
    <property type="entry name" value="AB_hydrolase_fold"/>
</dbReference>
<keyword evidence="1" id="KW-0812">Transmembrane</keyword>
<keyword evidence="1" id="KW-0472">Membrane</keyword>
<dbReference type="RefSeq" id="WP_154768397.1">
    <property type="nucleotide sequence ID" value="NZ_WLYK01000003.1"/>
</dbReference>
<keyword evidence="4" id="KW-1185">Reference proteome</keyword>
<gene>
    <name evidence="3" type="ORF">GIS00_10355</name>
</gene>
<comment type="caution">
    <text evidence="3">The sequence shown here is derived from an EMBL/GenBank/DDBJ whole genome shotgun (WGS) entry which is preliminary data.</text>
</comment>
<name>A0A7K1FJU6_9ACTN</name>
<reference evidence="3 4" key="1">
    <citation type="submission" date="2019-11" db="EMBL/GenBank/DDBJ databases">
        <authorList>
            <person name="Jiang L.-Q."/>
        </authorList>
    </citation>
    <scope>NUCLEOTIDE SEQUENCE [LARGE SCALE GENOMIC DNA]</scope>
    <source>
        <strain evidence="3 4">YIM 132087</strain>
    </source>
</reference>
<sequence>MSTWGRIAGIAGIATGVIGAAALGGVTAQRRAVRRYHVTATGEDPGEPYDALEADRVYSVVADDGVVLHVEESGPVDADLTIVFAHGWTLRSGAWHFQRLGLAGPGFGSGDGPVARMVFYDQRSHGRSGRADEDHVTMADLAGDLAAVIATAVPDGPIAIIGHSMGGMATMTLAGLRPDLFAERVHGVGLVSTAATRMALPGIGRTLISTGNPLFRAVTATAARYPKVIERTRSGSRDAVWLLTRTLGFSRENVPGDLVDYLDEMISSVPIEVIADFIPAVMNVDTADALPALADIPTVLIVGDKDRMTPMSRTEFIAEALPRAEMVVIPDAGHMAMMEAPVEVNDALRPMLLAAVEHAAAATAAREAAR</sequence>
<proteinExistence type="predicted"/>
<dbReference type="SUPFAM" id="SSF53474">
    <property type="entry name" value="alpha/beta-Hydrolases"/>
    <property type="match status" value="1"/>
</dbReference>
<evidence type="ECO:0000313" key="3">
    <source>
        <dbReference type="EMBL" id="MTD14350.1"/>
    </source>
</evidence>
<dbReference type="EMBL" id="WLYK01000003">
    <property type="protein sequence ID" value="MTD14350.1"/>
    <property type="molecule type" value="Genomic_DNA"/>
</dbReference>
<keyword evidence="1" id="KW-1133">Transmembrane helix</keyword>
<dbReference type="Pfam" id="PF12697">
    <property type="entry name" value="Abhydrolase_6"/>
    <property type="match status" value="1"/>
</dbReference>